<protein>
    <recommendedName>
        <fullName evidence="1">CRAL-TRIO domain-containing protein</fullName>
    </recommendedName>
</protein>
<gene>
    <name evidence="2" type="ORF">PYW07_008293</name>
</gene>
<evidence type="ECO:0000313" key="2">
    <source>
        <dbReference type="EMBL" id="KAJ8711051.1"/>
    </source>
</evidence>
<dbReference type="GO" id="GO:1902936">
    <property type="term" value="F:phosphatidylinositol bisphosphate binding"/>
    <property type="evidence" value="ECO:0007669"/>
    <property type="project" value="TreeGrafter"/>
</dbReference>
<dbReference type="AlphaFoldDB" id="A0AAD7YCW7"/>
<proteinExistence type="predicted"/>
<dbReference type="Gene3D" id="3.40.525.10">
    <property type="entry name" value="CRAL-TRIO lipid binding domain"/>
    <property type="match status" value="1"/>
</dbReference>
<dbReference type="PROSITE" id="PS50191">
    <property type="entry name" value="CRAL_TRIO"/>
    <property type="match status" value="1"/>
</dbReference>
<accession>A0AAD7YCW7</accession>
<evidence type="ECO:0000259" key="1">
    <source>
        <dbReference type="PROSITE" id="PS50191"/>
    </source>
</evidence>
<feature type="domain" description="CRAL-TRIO" evidence="1">
    <location>
        <begin position="1"/>
        <end position="116"/>
    </location>
</feature>
<dbReference type="InterPro" id="IPR036865">
    <property type="entry name" value="CRAL-TRIO_dom_sf"/>
</dbReference>
<dbReference type="EMBL" id="JARGEI010000022">
    <property type="protein sequence ID" value="KAJ8711051.1"/>
    <property type="molecule type" value="Genomic_DNA"/>
</dbReference>
<name>A0AAD7YCW7_MYTSE</name>
<dbReference type="PANTHER" id="PTHR10174">
    <property type="entry name" value="ALPHA-TOCOPHEROL TRANSFER PROTEIN-RELATED"/>
    <property type="match status" value="1"/>
</dbReference>
<dbReference type="PANTHER" id="PTHR10174:SF222">
    <property type="entry name" value="GH10083P-RELATED"/>
    <property type="match status" value="1"/>
</dbReference>
<comment type="caution">
    <text evidence="2">The sequence shown here is derived from an EMBL/GenBank/DDBJ whole genome shotgun (WGS) entry which is preliminary data.</text>
</comment>
<dbReference type="Proteomes" id="UP001231518">
    <property type="component" value="Chromosome 21"/>
</dbReference>
<organism evidence="2 3">
    <name type="scientific">Mythimna separata</name>
    <name type="common">Oriental armyworm</name>
    <name type="synonym">Pseudaletia separata</name>
    <dbReference type="NCBI Taxonomy" id="271217"/>
    <lineage>
        <taxon>Eukaryota</taxon>
        <taxon>Metazoa</taxon>
        <taxon>Ecdysozoa</taxon>
        <taxon>Arthropoda</taxon>
        <taxon>Hexapoda</taxon>
        <taxon>Insecta</taxon>
        <taxon>Pterygota</taxon>
        <taxon>Neoptera</taxon>
        <taxon>Endopterygota</taxon>
        <taxon>Lepidoptera</taxon>
        <taxon>Glossata</taxon>
        <taxon>Ditrysia</taxon>
        <taxon>Noctuoidea</taxon>
        <taxon>Noctuidae</taxon>
        <taxon>Noctuinae</taxon>
        <taxon>Hadenini</taxon>
        <taxon>Mythimna</taxon>
    </lineage>
</organism>
<dbReference type="PRINTS" id="PR00180">
    <property type="entry name" value="CRETINALDHBP"/>
</dbReference>
<dbReference type="Pfam" id="PF00650">
    <property type="entry name" value="CRAL_TRIO"/>
    <property type="match status" value="1"/>
</dbReference>
<keyword evidence="3" id="KW-1185">Reference proteome</keyword>
<dbReference type="CDD" id="cd00170">
    <property type="entry name" value="SEC14"/>
    <property type="match status" value="1"/>
</dbReference>
<dbReference type="SUPFAM" id="SSF52087">
    <property type="entry name" value="CRAL/TRIO domain"/>
    <property type="match status" value="1"/>
</dbReference>
<dbReference type="InterPro" id="IPR001251">
    <property type="entry name" value="CRAL-TRIO_dom"/>
</dbReference>
<sequence>MLMNEYTRLYDYWLGVICVVDCRDVNIMSFVSKLKNVMDLRNTMSVVLTGYTMRIRAIYVISESKTVDVFITLLKQVLSQKVGERIKVVKTVEALHEHVDKDSLPKDYGGSGDKTLKELNETYSNELSSKEHVEYLKEMLQAKTDEKYRMSDKYNEEVLGMPGSFRTLSVD</sequence>
<reference evidence="2" key="1">
    <citation type="submission" date="2023-03" db="EMBL/GenBank/DDBJ databases">
        <title>Chromosome-level genomes of two armyworms, Mythimna separata and Mythimna loreyi, provide insights into the biosynthesis and reception of sex pheromones.</title>
        <authorList>
            <person name="Zhao H."/>
        </authorList>
    </citation>
    <scope>NUCLEOTIDE SEQUENCE</scope>
    <source>
        <strain evidence="2">BeijingLab</strain>
        <tissue evidence="2">Pupa</tissue>
    </source>
</reference>
<dbReference type="GO" id="GO:0016020">
    <property type="term" value="C:membrane"/>
    <property type="evidence" value="ECO:0007669"/>
    <property type="project" value="TreeGrafter"/>
</dbReference>
<evidence type="ECO:0000313" key="3">
    <source>
        <dbReference type="Proteomes" id="UP001231518"/>
    </source>
</evidence>